<name>A0A1U7WF87_NICSY</name>
<dbReference type="AlphaFoldDB" id="A0A1U7WF87"/>
<reference evidence="3" key="2">
    <citation type="submission" date="2025-08" db="UniProtKB">
        <authorList>
            <consortium name="RefSeq"/>
        </authorList>
    </citation>
    <scope>IDENTIFICATION</scope>
    <source>
        <tissue evidence="3">Leaf</tissue>
    </source>
</reference>
<dbReference type="PANTHER" id="PTHR48475:SF2">
    <property type="entry name" value="RIBONUCLEASE H"/>
    <property type="match status" value="1"/>
</dbReference>
<organism evidence="2 3">
    <name type="scientific">Nicotiana sylvestris</name>
    <name type="common">Wood tobacco</name>
    <name type="synonym">South American tobacco</name>
    <dbReference type="NCBI Taxonomy" id="4096"/>
    <lineage>
        <taxon>Eukaryota</taxon>
        <taxon>Viridiplantae</taxon>
        <taxon>Streptophyta</taxon>
        <taxon>Embryophyta</taxon>
        <taxon>Tracheophyta</taxon>
        <taxon>Spermatophyta</taxon>
        <taxon>Magnoliopsida</taxon>
        <taxon>eudicotyledons</taxon>
        <taxon>Gunneridae</taxon>
        <taxon>Pentapetalae</taxon>
        <taxon>asterids</taxon>
        <taxon>lamiids</taxon>
        <taxon>Solanales</taxon>
        <taxon>Solanaceae</taxon>
        <taxon>Nicotianoideae</taxon>
        <taxon>Nicotianeae</taxon>
        <taxon>Nicotiana</taxon>
    </lineage>
</organism>
<evidence type="ECO:0000313" key="3">
    <source>
        <dbReference type="RefSeq" id="XP_009778622.1"/>
    </source>
</evidence>
<reference evidence="2" key="1">
    <citation type="journal article" date="2013" name="Genome Biol.">
        <title>Reference genomes and transcriptomes of Nicotiana sylvestris and Nicotiana tomentosiformis.</title>
        <authorList>
            <person name="Sierro N."/>
            <person name="Battey J.N."/>
            <person name="Ouadi S."/>
            <person name="Bovet L."/>
            <person name="Goepfert S."/>
            <person name="Bakaher N."/>
            <person name="Peitsch M.C."/>
            <person name="Ivanov N.V."/>
        </authorList>
    </citation>
    <scope>NUCLEOTIDE SEQUENCE [LARGE SCALE GENOMIC DNA]</scope>
</reference>
<dbReference type="RefSeq" id="XP_009778622.1">
    <property type="nucleotide sequence ID" value="XM_009780320.1"/>
</dbReference>
<accession>A0A1U7WF87</accession>
<feature type="region of interest" description="Disordered" evidence="1">
    <location>
        <begin position="20"/>
        <end position="49"/>
    </location>
</feature>
<dbReference type="Gene3D" id="3.30.420.10">
    <property type="entry name" value="Ribonuclease H-like superfamily/Ribonuclease H"/>
    <property type="match status" value="1"/>
</dbReference>
<dbReference type="OrthoDB" id="1690717at2759"/>
<keyword evidence="2" id="KW-1185">Reference proteome</keyword>
<proteinExistence type="predicted"/>
<protein>
    <submittedName>
        <fullName evidence="3">Uncharacterized protein LOC104227939</fullName>
    </submittedName>
</protein>
<evidence type="ECO:0000313" key="2">
    <source>
        <dbReference type="Proteomes" id="UP000189701"/>
    </source>
</evidence>
<dbReference type="InterPro" id="IPR036397">
    <property type="entry name" value="RNaseH_sf"/>
</dbReference>
<dbReference type="Proteomes" id="UP000189701">
    <property type="component" value="Unplaced"/>
</dbReference>
<dbReference type="PANTHER" id="PTHR48475">
    <property type="entry name" value="RIBONUCLEASE H"/>
    <property type="match status" value="1"/>
</dbReference>
<dbReference type="GO" id="GO:0003676">
    <property type="term" value="F:nucleic acid binding"/>
    <property type="evidence" value="ECO:0007669"/>
    <property type="project" value="InterPro"/>
</dbReference>
<dbReference type="eggNOG" id="KOG0017">
    <property type="taxonomic scope" value="Eukaryota"/>
</dbReference>
<gene>
    <name evidence="3" type="primary">LOC104227939</name>
</gene>
<evidence type="ECO:0000256" key="1">
    <source>
        <dbReference type="SAM" id="MobiDB-lite"/>
    </source>
</evidence>
<sequence length="275" mass="30262">MAGKGEARLNAVADVSNNLMNSLNEASGEDSENTTPSATPEGEISPLPHGDLTILRERGASTSAAGEAPPAVKRLLEEWLTSALSNMLEKPTQGDVEDMPPTEIAAIADEPSATRIVTKTFQIKEQRLQRYQSEIHKLLPEFDECRLDQIPRAQNIEEDGLAKLAATTKNINKENVVTLLHSAIDHVEVHSINLTWDWRSRFAAYLKDGTPPQDKKEAKKLWVQAARYSLVNGDLYKRTFGGPLAKCLGPHQTRRVLEEVQEGHCSAHTGNNALV</sequence>